<evidence type="ECO:0000313" key="2">
    <source>
        <dbReference type="Proteomes" id="UP000789525"/>
    </source>
</evidence>
<sequence length="470" mass="53023">MAFVPTLESIPPNNATYRMKLAPQTLARVNHTPLNPISFLLRAAIIYPDEIALVHPNVAYPVVYTYRIWAQRIQNLAYALIKAGIRPGDRVAILAPNCLQAHSSLVERFRFEFNRPLTGIPLDAHNGVLAARGVLVCINTRLLKSDIEYIINHSGTKLILVDHEYAPLVKDCQVPTIISKDTGRAGDPYEEFLSGGRRFSQEKGWAGLDQDSGTTGRVTRTHPVVCQTEIELTAERGDVDITRPLRNEPQGWTYPWSCTFAMARQFSKISIVNYEKAQRLPQPISAVVAGAAPTASLIGELEKLNFQVHHVYGLTETYGPFTRNYERSEYATLPLEERARIIARQGHSFAQADEVRVVQIDEDGKRKPGLLDTRDMQPGEVVTRGNIVMKEYFRDPKATEEAFRGGYFASGDIAIRYPDGSISIQDRSKDIIISGGEVRLLRRLVMHILIHNRMRQAWRLNKSYQRTQTF</sequence>
<proteinExistence type="predicted"/>
<dbReference type="EMBL" id="CAJVPT010015512">
    <property type="protein sequence ID" value="CAG8612283.1"/>
    <property type="molecule type" value="Genomic_DNA"/>
</dbReference>
<organism evidence="1 2">
    <name type="scientific">Acaulospora colombiana</name>
    <dbReference type="NCBI Taxonomy" id="27376"/>
    <lineage>
        <taxon>Eukaryota</taxon>
        <taxon>Fungi</taxon>
        <taxon>Fungi incertae sedis</taxon>
        <taxon>Mucoromycota</taxon>
        <taxon>Glomeromycotina</taxon>
        <taxon>Glomeromycetes</taxon>
        <taxon>Diversisporales</taxon>
        <taxon>Acaulosporaceae</taxon>
        <taxon>Acaulospora</taxon>
    </lineage>
</organism>
<protein>
    <submittedName>
        <fullName evidence="1">2880_t:CDS:1</fullName>
    </submittedName>
</protein>
<evidence type="ECO:0000313" key="1">
    <source>
        <dbReference type="EMBL" id="CAG8612283.1"/>
    </source>
</evidence>
<keyword evidence="2" id="KW-1185">Reference proteome</keyword>
<accession>A0ACA9MV86</accession>
<comment type="caution">
    <text evidence="1">The sequence shown here is derived from an EMBL/GenBank/DDBJ whole genome shotgun (WGS) entry which is preliminary data.</text>
</comment>
<name>A0ACA9MV86_9GLOM</name>
<reference evidence="1" key="1">
    <citation type="submission" date="2021-06" db="EMBL/GenBank/DDBJ databases">
        <authorList>
            <person name="Kallberg Y."/>
            <person name="Tangrot J."/>
            <person name="Rosling A."/>
        </authorList>
    </citation>
    <scope>NUCLEOTIDE SEQUENCE</scope>
    <source>
        <strain evidence="1">CL356</strain>
    </source>
</reference>
<dbReference type="Proteomes" id="UP000789525">
    <property type="component" value="Unassembled WGS sequence"/>
</dbReference>
<gene>
    <name evidence="1" type="ORF">ACOLOM_LOCUS7058</name>
</gene>